<evidence type="ECO:0000256" key="2">
    <source>
        <dbReference type="ARBA" id="ARBA00006671"/>
    </source>
</evidence>
<feature type="chain" id="PRO_5044063543" evidence="5">
    <location>
        <begin position="26"/>
        <end position="173"/>
    </location>
</feature>
<dbReference type="Proteomes" id="UP000251485">
    <property type="component" value="Unassembled WGS sequence"/>
</dbReference>
<keyword evidence="3 5" id="KW-0732">Signal</keyword>
<dbReference type="RefSeq" id="WP_004246312.1">
    <property type="nucleotide sequence ID" value="NZ_ABFCQN020000019.1"/>
</dbReference>
<proteinExistence type="inferred from homology"/>
<evidence type="ECO:0000313" key="14">
    <source>
        <dbReference type="Proteomes" id="UP001171165"/>
    </source>
</evidence>
<dbReference type="InterPro" id="IPR050263">
    <property type="entry name" value="Bact_Fimbrial_Adh_Pro"/>
</dbReference>
<dbReference type="Proteomes" id="UP001171165">
    <property type="component" value="Unassembled WGS sequence"/>
</dbReference>
<dbReference type="Pfam" id="PF00419">
    <property type="entry name" value="Fimbrial"/>
    <property type="match status" value="1"/>
</dbReference>
<evidence type="ECO:0000313" key="10">
    <source>
        <dbReference type="EMBL" id="SUC18052.1"/>
    </source>
</evidence>
<accession>A0A1Z1SQ95</accession>
<dbReference type="GeneID" id="6802633"/>
<comment type="similarity">
    <text evidence="2">Belongs to the fimbrial protein family.</text>
</comment>
<dbReference type="PANTHER" id="PTHR33420:SF12">
    <property type="entry name" value="FIMBRIN-LIKE PROTEIN FIMI-RELATED"/>
    <property type="match status" value="1"/>
</dbReference>
<dbReference type="DNASU" id="6802633"/>
<reference evidence="8" key="3">
    <citation type="submission" date="2023-06" db="EMBL/GenBank/DDBJ databases">
        <authorList>
            <consortium name="Clinical and Environmental Microbiology Branch: Whole genome sequencing antimicrobial resistance pathogens in the healthcare setting"/>
        </authorList>
    </citation>
    <scope>NUCLEOTIDE SEQUENCE</scope>
    <source>
        <strain evidence="8">Microbial</strain>
    </source>
</reference>
<sequence length="173" mass="17991">MSKLNKSLCALGVTLSIFSAPAALASGTINFTGEITDQACTVDGSSKNLTVDLGKVSSKSLATKGEVAGLKDFTIKLIDCPVDTTVAVRFGGTRDASDRDILAIDQVSGGATNVGIALFEKDAVSQIKLYDDSQDVQITGTEINLDYVARYKATDAATPGPANGSAVYSIQYK</sequence>
<evidence type="ECO:0000313" key="7">
    <source>
        <dbReference type="EMBL" id="ARX32695.1"/>
    </source>
</evidence>
<keyword evidence="4" id="KW-0281">Fimbrium</keyword>
<reference evidence="7 11" key="1">
    <citation type="submission" date="2017-05" db="EMBL/GenBank/DDBJ databases">
        <title>Whole genome sequencing of Proteus mirabilis AR_0155.</title>
        <authorList>
            <person name="Conlan S."/>
            <person name="Thomas P.J."/>
            <person name="Mullikin J."/>
            <person name="Frank K.M."/>
            <person name="Segre J.A."/>
        </authorList>
    </citation>
    <scope>NUCLEOTIDE SEQUENCE [LARGE SCALE GENOMIC DNA]</scope>
    <source>
        <strain evidence="7 11">AR_0155</strain>
    </source>
</reference>
<organism evidence="8 14">
    <name type="scientific">Proteus mirabilis</name>
    <dbReference type="NCBI Taxonomy" id="584"/>
    <lineage>
        <taxon>Bacteria</taxon>
        <taxon>Pseudomonadati</taxon>
        <taxon>Pseudomonadota</taxon>
        <taxon>Gammaproteobacteria</taxon>
        <taxon>Enterobacterales</taxon>
        <taxon>Morganellaceae</taxon>
        <taxon>Proteus</taxon>
    </lineage>
</organism>
<dbReference type="EMBL" id="UGTS01000003">
    <property type="protein sequence ID" value="SUC18052.1"/>
    <property type="molecule type" value="Genomic_DNA"/>
</dbReference>
<evidence type="ECO:0000313" key="12">
    <source>
        <dbReference type="Proteomes" id="UP000251485"/>
    </source>
</evidence>
<dbReference type="InterPro" id="IPR008966">
    <property type="entry name" value="Adhesion_dom_sf"/>
</dbReference>
<dbReference type="EMBL" id="CP021694">
    <property type="protein sequence ID" value="ARX32695.1"/>
    <property type="molecule type" value="Genomic_DNA"/>
</dbReference>
<dbReference type="KEGG" id="pvl:AOB99_01190"/>
<dbReference type="OMA" id="QVPAHAN"/>
<evidence type="ECO:0000313" key="8">
    <source>
        <dbReference type="EMBL" id="EKW9776983.1"/>
    </source>
</evidence>
<evidence type="ECO:0000256" key="4">
    <source>
        <dbReference type="ARBA" id="ARBA00023263"/>
    </source>
</evidence>
<gene>
    <name evidence="9" type="primary">sfaA</name>
    <name evidence="7" type="ORF">AM402_00475</name>
    <name evidence="9" type="ORF">NCTC10975_02167</name>
    <name evidence="10" type="ORF">NCTC11938_00361</name>
    <name evidence="8" type="ORF">PW210_002838</name>
</gene>
<name>A0A1Z1SQ95_PROMI</name>
<dbReference type="STRING" id="584.AOUC001_17815"/>
<dbReference type="InterPro" id="IPR000259">
    <property type="entry name" value="Adhesion_dom_fimbrial"/>
</dbReference>
<dbReference type="OrthoDB" id="6466381at2"/>
<reference evidence="12 13" key="2">
    <citation type="submission" date="2018-06" db="EMBL/GenBank/DDBJ databases">
        <authorList>
            <consortium name="Pathogen Informatics"/>
            <person name="Doyle S."/>
        </authorList>
    </citation>
    <scope>NUCLEOTIDE SEQUENCE [LARGE SCALE GENOMIC DNA]</scope>
    <source>
        <strain evidence="9 12">NCTC10975</strain>
        <strain evidence="10 13">NCTC11938</strain>
    </source>
</reference>
<feature type="signal peptide" evidence="5">
    <location>
        <begin position="1"/>
        <end position="25"/>
    </location>
</feature>
<dbReference type="GO" id="GO:0009289">
    <property type="term" value="C:pilus"/>
    <property type="evidence" value="ECO:0007669"/>
    <property type="project" value="UniProtKB-SubCell"/>
</dbReference>
<dbReference type="AlphaFoldDB" id="A0A1Z1SQ95"/>
<dbReference type="Proteomes" id="UP000254191">
    <property type="component" value="Unassembled WGS sequence"/>
</dbReference>
<dbReference type="Gene3D" id="2.60.40.1090">
    <property type="entry name" value="Fimbrial-type adhesion domain"/>
    <property type="match status" value="1"/>
</dbReference>
<dbReference type="PANTHER" id="PTHR33420">
    <property type="entry name" value="FIMBRIAL SUBUNIT ELFA-RELATED"/>
    <property type="match status" value="1"/>
</dbReference>
<feature type="domain" description="Fimbrial-type adhesion" evidence="6">
    <location>
        <begin position="29"/>
        <end position="173"/>
    </location>
</feature>
<evidence type="ECO:0000256" key="5">
    <source>
        <dbReference type="SAM" id="SignalP"/>
    </source>
</evidence>
<evidence type="ECO:0000313" key="13">
    <source>
        <dbReference type="Proteomes" id="UP000254191"/>
    </source>
</evidence>
<dbReference type="Proteomes" id="UP000195540">
    <property type="component" value="Chromosome"/>
</dbReference>
<dbReference type="EMBL" id="UAUE01000016">
    <property type="protein sequence ID" value="SPY96449.1"/>
    <property type="molecule type" value="Genomic_DNA"/>
</dbReference>
<evidence type="ECO:0000313" key="9">
    <source>
        <dbReference type="EMBL" id="SPY96449.1"/>
    </source>
</evidence>
<dbReference type="InterPro" id="IPR036937">
    <property type="entry name" value="Adhesion_dom_fimbrial_sf"/>
</dbReference>
<dbReference type="GO" id="GO:0043709">
    <property type="term" value="P:cell adhesion involved in single-species biofilm formation"/>
    <property type="evidence" value="ECO:0007669"/>
    <property type="project" value="TreeGrafter"/>
</dbReference>
<evidence type="ECO:0000256" key="1">
    <source>
        <dbReference type="ARBA" id="ARBA00004561"/>
    </source>
</evidence>
<evidence type="ECO:0000259" key="6">
    <source>
        <dbReference type="Pfam" id="PF00419"/>
    </source>
</evidence>
<protein>
    <submittedName>
        <fullName evidence="9">Frimbrial protein</fullName>
    </submittedName>
    <submittedName>
        <fullName evidence="7">Pilus assembly protein</fullName>
    </submittedName>
    <submittedName>
        <fullName evidence="8">Type 1 fimbrial protein</fullName>
    </submittedName>
</protein>
<evidence type="ECO:0000256" key="3">
    <source>
        <dbReference type="ARBA" id="ARBA00022729"/>
    </source>
</evidence>
<evidence type="ECO:0000313" key="11">
    <source>
        <dbReference type="Proteomes" id="UP000195540"/>
    </source>
</evidence>
<dbReference type="SUPFAM" id="SSF49401">
    <property type="entry name" value="Bacterial adhesins"/>
    <property type="match status" value="1"/>
</dbReference>
<dbReference type="EMBL" id="ABKSPD020000010">
    <property type="protein sequence ID" value="EKW9776983.1"/>
    <property type="molecule type" value="Genomic_DNA"/>
</dbReference>
<comment type="subcellular location">
    <subcellularLocation>
        <location evidence="1">Fimbrium</location>
    </subcellularLocation>
</comment>